<dbReference type="NCBIfam" id="NF033625">
    <property type="entry name" value="HpxZ"/>
    <property type="match status" value="1"/>
</dbReference>
<gene>
    <name evidence="1" type="primary">hpxZ</name>
    <name evidence="1" type="ORF">MUA00_04135</name>
</gene>
<dbReference type="InterPro" id="IPR024507">
    <property type="entry name" value="AtzH-like"/>
</dbReference>
<accession>A0A9X2W5K5</accession>
<dbReference type="EMBL" id="JALHAP010000071">
    <property type="protein sequence ID" value="MCT4700997.1"/>
    <property type="molecule type" value="Genomic_DNA"/>
</dbReference>
<name>A0A9X2W5K5_9ENTR</name>
<dbReference type="SUPFAM" id="SSF54427">
    <property type="entry name" value="NTF2-like"/>
    <property type="match status" value="1"/>
</dbReference>
<proteinExistence type="predicted"/>
<sequence length="127" mass="14678">MMRDNIDRPAILNEVRAAFYRYEQALISNDIAVLDELFWDDARTVRYGVTENLYGIEQIRAFRTTRSSQGLERLLDNTTITTYGDDMAVASTEFTRDGSERVGRQMQTWVKFPYGWRIVAAHVSLMG</sequence>
<dbReference type="Pfam" id="PF11533">
    <property type="entry name" value="AtzH-like"/>
    <property type="match status" value="1"/>
</dbReference>
<organism evidence="1 2">
    <name type="scientific">Dryocola boscaweniae</name>
    <dbReference type="NCBI Taxonomy" id="2925397"/>
    <lineage>
        <taxon>Bacteria</taxon>
        <taxon>Pseudomonadati</taxon>
        <taxon>Pseudomonadota</taxon>
        <taxon>Gammaproteobacteria</taxon>
        <taxon>Enterobacterales</taxon>
        <taxon>Enterobacteriaceae</taxon>
        <taxon>Dryocola</taxon>
    </lineage>
</organism>
<keyword evidence="2" id="KW-1185">Reference proteome</keyword>
<dbReference type="RefSeq" id="WP_271121734.1">
    <property type="nucleotide sequence ID" value="NZ_JALHAN010000057.1"/>
</dbReference>
<dbReference type="InterPro" id="IPR032710">
    <property type="entry name" value="NTF2-like_dom_sf"/>
</dbReference>
<evidence type="ECO:0000313" key="2">
    <source>
        <dbReference type="Proteomes" id="UP001150641"/>
    </source>
</evidence>
<evidence type="ECO:0000313" key="1">
    <source>
        <dbReference type="EMBL" id="MCT4700997.1"/>
    </source>
</evidence>
<dbReference type="AlphaFoldDB" id="A0A9X2W5K5"/>
<dbReference type="Proteomes" id="UP001150641">
    <property type="component" value="Unassembled WGS sequence"/>
</dbReference>
<reference evidence="1" key="1">
    <citation type="submission" date="2022-03" db="EMBL/GenBank/DDBJ databases">
        <title>Proposal of a novel genus Dryocolo and two novel species.</title>
        <authorList>
            <person name="Maddock D.W."/>
            <person name="Brady C.L."/>
            <person name="Denman S."/>
            <person name="Arnold D."/>
        </authorList>
    </citation>
    <scope>NUCLEOTIDE SEQUENCE</scope>
    <source>
        <strain evidence="1">H6W4</strain>
    </source>
</reference>
<protein>
    <submittedName>
        <fullName evidence="1">Oxalurate catabolism protein HpxZ</fullName>
    </submittedName>
</protein>
<dbReference type="Gene3D" id="3.10.450.50">
    <property type="match status" value="1"/>
</dbReference>
<comment type="caution">
    <text evidence="1">The sequence shown here is derived from an EMBL/GenBank/DDBJ whole genome shotgun (WGS) entry which is preliminary data.</text>
</comment>